<evidence type="ECO:0000259" key="1">
    <source>
        <dbReference type="PROSITE" id="PS50235"/>
    </source>
</evidence>
<keyword evidence="3" id="KW-1185">Reference proteome</keyword>
<organism evidence="2 3">
    <name type="scientific">Conger conger</name>
    <name type="common">Conger eel</name>
    <name type="synonym">Muraena conger</name>
    <dbReference type="NCBI Taxonomy" id="82655"/>
    <lineage>
        <taxon>Eukaryota</taxon>
        <taxon>Metazoa</taxon>
        <taxon>Chordata</taxon>
        <taxon>Craniata</taxon>
        <taxon>Vertebrata</taxon>
        <taxon>Euteleostomi</taxon>
        <taxon>Actinopterygii</taxon>
        <taxon>Neopterygii</taxon>
        <taxon>Teleostei</taxon>
        <taxon>Anguilliformes</taxon>
        <taxon>Congridae</taxon>
        <taxon>Conger</taxon>
    </lineage>
</organism>
<dbReference type="GO" id="GO:0000082">
    <property type="term" value="P:G1/S transition of mitotic cell cycle"/>
    <property type="evidence" value="ECO:0007669"/>
    <property type="project" value="TreeGrafter"/>
</dbReference>
<dbReference type="Gene3D" id="3.90.70.10">
    <property type="entry name" value="Cysteine proteinases"/>
    <property type="match status" value="1"/>
</dbReference>
<dbReference type="GO" id="GO:0005634">
    <property type="term" value="C:nucleus"/>
    <property type="evidence" value="ECO:0007669"/>
    <property type="project" value="TreeGrafter"/>
</dbReference>
<dbReference type="CDD" id="cd02257">
    <property type="entry name" value="Peptidase_C19"/>
    <property type="match status" value="1"/>
</dbReference>
<dbReference type="GO" id="GO:0005829">
    <property type="term" value="C:cytosol"/>
    <property type="evidence" value="ECO:0007669"/>
    <property type="project" value="TreeGrafter"/>
</dbReference>
<dbReference type="InterPro" id="IPR050164">
    <property type="entry name" value="Peptidase_C19"/>
</dbReference>
<dbReference type="EMBL" id="JAFJMO010000005">
    <property type="protein sequence ID" value="KAJ8275787.1"/>
    <property type="molecule type" value="Genomic_DNA"/>
</dbReference>
<name>A0A9Q1DNI2_CONCO</name>
<evidence type="ECO:0000313" key="3">
    <source>
        <dbReference type="Proteomes" id="UP001152803"/>
    </source>
</evidence>
<dbReference type="InterPro" id="IPR018200">
    <property type="entry name" value="USP_CS"/>
</dbReference>
<dbReference type="PANTHER" id="PTHR24006">
    <property type="entry name" value="UBIQUITIN CARBOXYL-TERMINAL HYDROLASE"/>
    <property type="match status" value="1"/>
</dbReference>
<dbReference type="InterPro" id="IPR001394">
    <property type="entry name" value="Peptidase_C19_UCH"/>
</dbReference>
<gene>
    <name evidence="2" type="ORF">COCON_G00075390</name>
</gene>
<protein>
    <recommendedName>
        <fullName evidence="1">USP domain-containing protein</fullName>
    </recommendedName>
</protein>
<dbReference type="PROSITE" id="PS00972">
    <property type="entry name" value="USP_1"/>
    <property type="match status" value="1"/>
</dbReference>
<dbReference type="PROSITE" id="PS50235">
    <property type="entry name" value="USP_3"/>
    <property type="match status" value="1"/>
</dbReference>
<dbReference type="Pfam" id="PF00443">
    <property type="entry name" value="UCH"/>
    <property type="match status" value="1"/>
</dbReference>
<dbReference type="Proteomes" id="UP001152803">
    <property type="component" value="Unassembled WGS sequence"/>
</dbReference>
<comment type="caution">
    <text evidence="2">The sequence shown here is derived from an EMBL/GenBank/DDBJ whole genome shotgun (WGS) entry which is preliminary data.</text>
</comment>
<sequence length="370" mass="41582">MINHTVLGFSNLGNTCYMNAALQSLFSLTIFTHDIRDKEGCWRSNLPTSLLKCLTDLHSARASPSHQRKISLLKTLKQTITANFSDFCGDEQQDAHEFLSVLLSQLKDEGLSMRTRVGLHPDASTIVANFEFELLSTRTCLSCGEKVCRTEPSNCLSVDLVARGSIEDSLALYFKGFEVECKCQWCSGQLASVDQRFQSLPRVLVVQLKRFSMNHRGSLVKLHDRLRISPLLRLRAHSRANVRLPGMPKPHLTHGDCFETSSPPEGAVLAEKKRSAEGSTPNKIEQDSYAMNEYRITSVLSHIGSNMRHGHYISDSSDCNGRWLSFDDERVTPTDQKSVLKRSGKTEEALWSTDHSAYLIHFRHSVLEVV</sequence>
<dbReference type="GO" id="GO:0004843">
    <property type="term" value="F:cysteine-type deubiquitinase activity"/>
    <property type="evidence" value="ECO:0007669"/>
    <property type="project" value="InterPro"/>
</dbReference>
<reference evidence="2" key="1">
    <citation type="journal article" date="2023" name="Science">
        <title>Genome structures resolve the early diversification of teleost fishes.</title>
        <authorList>
            <person name="Parey E."/>
            <person name="Louis A."/>
            <person name="Montfort J."/>
            <person name="Bouchez O."/>
            <person name="Roques C."/>
            <person name="Iampietro C."/>
            <person name="Lluch J."/>
            <person name="Castinel A."/>
            <person name="Donnadieu C."/>
            <person name="Desvignes T."/>
            <person name="Floi Bucao C."/>
            <person name="Jouanno E."/>
            <person name="Wen M."/>
            <person name="Mejri S."/>
            <person name="Dirks R."/>
            <person name="Jansen H."/>
            <person name="Henkel C."/>
            <person name="Chen W.J."/>
            <person name="Zahm M."/>
            <person name="Cabau C."/>
            <person name="Klopp C."/>
            <person name="Thompson A.W."/>
            <person name="Robinson-Rechavi M."/>
            <person name="Braasch I."/>
            <person name="Lecointre G."/>
            <person name="Bobe J."/>
            <person name="Postlethwait J.H."/>
            <person name="Berthelot C."/>
            <person name="Roest Crollius H."/>
            <person name="Guiguen Y."/>
        </authorList>
    </citation>
    <scope>NUCLEOTIDE SEQUENCE</scope>
    <source>
        <strain evidence="2">Concon-B</strain>
    </source>
</reference>
<dbReference type="GO" id="GO:0016579">
    <property type="term" value="P:protein deubiquitination"/>
    <property type="evidence" value="ECO:0007669"/>
    <property type="project" value="InterPro"/>
</dbReference>
<dbReference type="SUPFAM" id="SSF54001">
    <property type="entry name" value="Cysteine proteinases"/>
    <property type="match status" value="1"/>
</dbReference>
<dbReference type="InterPro" id="IPR028889">
    <property type="entry name" value="USP"/>
</dbReference>
<dbReference type="OrthoDB" id="289038at2759"/>
<feature type="domain" description="USP" evidence="1">
    <location>
        <begin position="7"/>
        <end position="365"/>
    </location>
</feature>
<proteinExistence type="predicted"/>
<evidence type="ECO:0000313" key="2">
    <source>
        <dbReference type="EMBL" id="KAJ8275787.1"/>
    </source>
</evidence>
<dbReference type="InterPro" id="IPR038765">
    <property type="entry name" value="Papain-like_cys_pep_sf"/>
</dbReference>
<dbReference type="PANTHER" id="PTHR24006:SF915">
    <property type="entry name" value="UBIQUITIN CARBOXYL-TERMINAL HYDROLASE-RELATED"/>
    <property type="match status" value="1"/>
</dbReference>
<dbReference type="AlphaFoldDB" id="A0A9Q1DNI2"/>
<accession>A0A9Q1DNI2</accession>